<feature type="compositionally biased region" description="Basic and acidic residues" evidence="2">
    <location>
        <begin position="259"/>
        <end position="268"/>
    </location>
</feature>
<comment type="caution">
    <text evidence="3">The sequence shown here is derived from an EMBL/GenBank/DDBJ whole genome shotgun (WGS) entry which is preliminary data.</text>
</comment>
<dbReference type="Proteomes" id="UP000178606">
    <property type="component" value="Unassembled WGS sequence"/>
</dbReference>
<evidence type="ECO:0000313" key="3">
    <source>
        <dbReference type="EMBL" id="OGG45083.1"/>
    </source>
</evidence>
<dbReference type="EMBL" id="MFKF01000388">
    <property type="protein sequence ID" value="OGG45083.1"/>
    <property type="molecule type" value="Genomic_DNA"/>
</dbReference>
<sequence>MRYVIILIAFIALFASRARAESAEIDRLEAERGRLGRARDSLLVQRGRLAAEVDRLSARIDSLRAPGGGEFREALRRSPRLVGRLEGLDRDLERAGADLEGVRERLRAAYDREIEALVRRLAQGPDEALVRQLVVYEKAREALGRGVVSEGAGPGAEALSIREEDGPEEVRQKADLLEDMAGRLRAEAAEVARQVRQLETERRLRARVAAFAREVSLFDEHLPEGRTVSPSEAKVGASPPSGTQGAVPPGVAQAPGFEGSKEQVRAGDEAASQGALVAGKEVAREEGSSLEEPSVEDLVAEIQRLKARQREAQERERALRERAGVFRERLRRMLEGRE</sequence>
<accession>A0A1F6C7G2</accession>
<evidence type="ECO:0000256" key="2">
    <source>
        <dbReference type="SAM" id="MobiDB-lite"/>
    </source>
</evidence>
<organism evidence="3 4">
    <name type="scientific">Handelsmanbacteria sp. (strain RIFCSPLOWO2_12_FULL_64_10)</name>
    <dbReference type="NCBI Taxonomy" id="1817868"/>
    <lineage>
        <taxon>Bacteria</taxon>
        <taxon>Candidatus Handelsmaniibacteriota</taxon>
    </lineage>
</organism>
<evidence type="ECO:0000313" key="4">
    <source>
        <dbReference type="Proteomes" id="UP000178606"/>
    </source>
</evidence>
<protein>
    <submittedName>
        <fullName evidence="3">Uncharacterized protein</fullName>
    </submittedName>
</protein>
<feature type="coiled-coil region" evidence="1">
    <location>
        <begin position="295"/>
        <end position="322"/>
    </location>
</feature>
<feature type="region of interest" description="Disordered" evidence="2">
    <location>
        <begin position="223"/>
        <end position="294"/>
    </location>
</feature>
<reference evidence="3 4" key="1">
    <citation type="journal article" date="2016" name="Nat. Commun.">
        <title>Thousands of microbial genomes shed light on interconnected biogeochemical processes in an aquifer system.</title>
        <authorList>
            <person name="Anantharaman K."/>
            <person name="Brown C.T."/>
            <person name="Hug L.A."/>
            <person name="Sharon I."/>
            <person name="Castelle C.J."/>
            <person name="Probst A.J."/>
            <person name="Thomas B.C."/>
            <person name="Singh A."/>
            <person name="Wilkins M.J."/>
            <person name="Karaoz U."/>
            <person name="Brodie E.L."/>
            <person name="Williams K.H."/>
            <person name="Hubbard S.S."/>
            <person name="Banfield J.F."/>
        </authorList>
    </citation>
    <scope>NUCLEOTIDE SEQUENCE [LARGE SCALE GENOMIC DNA]</scope>
    <source>
        <strain evidence="4">RIFCSPLOWO2_12_FULL_64_10</strain>
    </source>
</reference>
<gene>
    <name evidence="3" type="ORF">A3F84_03040</name>
</gene>
<keyword evidence="1" id="KW-0175">Coiled coil</keyword>
<name>A0A1F6C7G2_HANXR</name>
<proteinExistence type="predicted"/>
<dbReference type="AlphaFoldDB" id="A0A1F6C7G2"/>
<evidence type="ECO:0000256" key="1">
    <source>
        <dbReference type="SAM" id="Coils"/>
    </source>
</evidence>
<feature type="coiled-coil region" evidence="1">
    <location>
        <begin position="174"/>
        <end position="201"/>
    </location>
</feature>